<comment type="caution">
    <text evidence="2">The sequence shown here is derived from an EMBL/GenBank/DDBJ whole genome shotgun (WGS) entry which is preliminary data.</text>
</comment>
<dbReference type="RefSeq" id="WP_189005349.1">
    <property type="nucleotide sequence ID" value="NZ_BMOD01000018.1"/>
</dbReference>
<protein>
    <submittedName>
        <fullName evidence="2">Uncharacterized protein</fullName>
    </submittedName>
</protein>
<evidence type="ECO:0000313" key="2">
    <source>
        <dbReference type="EMBL" id="GGJ48151.1"/>
    </source>
</evidence>
<gene>
    <name evidence="2" type="ORF">GCM10008938_37730</name>
</gene>
<keyword evidence="1" id="KW-0732">Signal</keyword>
<accession>A0ABQ2D935</accession>
<reference evidence="3" key="1">
    <citation type="journal article" date="2019" name="Int. J. Syst. Evol. Microbiol.">
        <title>The Global Catalogue of Microorganisms (GCM) 10K type strain sequencing project: providing services to taxonomists for standard genome sequencing and annotation.</title>
        <authorList>
            <consortium name="The Broad Institute Genomics Platform"/>
            <consortium name="The Broad Institute Genome Sequencing Center for Infectious Disease"/>
            <person name="Wu L."/>
            <person name="Ma J."/>
        </authorList>
    </citation>
    <scope>NUCLEOTIDE SEQUENCE [LARGE SCALE GENOMIC DNA]</scope>
    <source>
        <strain evidence="3">JCM 14370</strain>
    </source>
</reference>
<feature type="chain" id="PRO_5046536262" evidence="1">
    <location>
        <begin position="25"/>
        <end position="357"/>
    </location>
</feature>
<dbReference type="Proteomes" id="UP000632222">
    <property type="component" value="Unassembled WGS sequence"/>
</dbReference>
<proteinExistence type="predicted"/>
<sequence>MKRTKLVMGMTVLMLVGVSQKAEAITAPNISGIPGVEAISNYLGSFKGLETINKYLQTACDYAGSFPDFRWICNIREMTGYVDDLLFKGGWKGQVNKVLSGLLSIVRKHGFNDPAMNDLNKWTADMNNLLQNSVDGFADYILDRADEAWKQMVFGDPTNPNTTPEAQVVDAVRPYLPTVEYAIRQQAEAKRAAVLAVGEQTLKQKEIAEQADAVRKVMEETKKNTAVTLGLPGMDGLATQLEKAKVNAESSREVIEVLTQTAIEQMKQNVAMDQGDKALLEVIANQLIMNNRRVEEQQQLAFETIMTETDEFQAEVEQNILEGVDENDARLDEAQTTYSVVQSFLKEKGRLKKWKEF</sequence>
<dbReference type="EMBL" id="BMOD01000018">
    <property type="protein sequence ID" value="GGJ48151.1"/>
    <property type="molecule type" value="Genomic_DNA"/>
</dbReference>
<name>A0ABQ2D935_9DEIO</name>
<evidence type="ECO:0000256" key="1">
    <source>
        <dbReference type="SAM" id="SignalP"/>
    </source>
</evidence>
<organism evidence="2 3">
    <name type="scientific">Deinococcus roseus</name>
    <dbReference type="NCBI Taxonomy" id="392414"/>
    <lineage>
        <taxon>Bacteria</taxon>
        <taxon>Thermotogati</taxon>
        <taxon>Deinococcota</taxon>
        <taxon>Deinococci</taxon>
        <taxon>Deinococcales</taxon>
        <taxon>Deinococcaceae</taxon>
        <taxon>Deinococcus</taxon>
    </lineage>
</organism>
<feature type="signal peptide" evidence="1">
    <location>
        <begin position="1"/>
        <end position="24"/>
    </location>
</feature>
<evidence type="ECO:0000313" key="3">
    <source>
        <dbReference type="Proteomes" id="UP000632222"/>
    </source>
</evidence>
<keyword evidence="3" id="KW-1185">Reference proteome</keyword>